<dbReference type="Gene3D" id="1.20.910.10">
    <property type="entry name" value="Heme oxygenase-like"/>
    <property type="match status" value="1"/>
</dbReference>
<protein>
    <submittedName>
        <fullName evidence="1">Transcriptional regulator</fullName>
    </submittedName>
</protein>
<gene>
    <name evidence="1" type="ORF">JGB26_31675</name>
</gene>
<dbReference type="InterPro" id="IPR016084">
    <property type="entry name" value="Haem_Oase-like_multi-hlx"/>
</dbReference>
<comment type="caution">
    <text evidence="1">The sequence shown here is derived from an EMBL/GenBank/DDBJ whole genome shotgun (WGS) entry which is preliminary data.</text>
</comment>
<dbReference type="SUPFAM" id="SSF48613">
    <property type="entry name" value="Heme oxygenase-like"/>
    <property type="match status" value="1"/>
</dbReference>
<sequence length="233" mass="24550">MTSTPPERSHRTARELLESATAELAPKPHANPLVPLVTDGGADRRALAALALEQCRVIPADRRSFLHLAARSADAGLLACAAFFASLAEGEAVALDRLGPLLAACGVDAEQAAVYVPTAGCQTYPAYVAWLALNAEPADAVLALTANFAAWGGYCGALAEALRGRYGFSDEACGFFDFFAGPAPDLDRATLAALQEGIDLERLTPTTALRQGRQGRLLQDYEEMFWGTLAGLA</sequence>
<organism evidence="1 2">
    <name type="scientific">Streptomyces flavofungini</name>
    <dbReference type="NCBI Taxonomy" id="68200"/>
    <lineage>
        <taxon>Bacteria</taxon>
        <taxon>Bacillati</taxon>
        <taxon>Actinomycetota</taxon>
        <taxon>Actinomycetes</taxon>
        <taxon>Kitasatosporales</taxon>
        <taxon>Streptomycetaceae</taxon>
        <taxon>Streptomyces</taxon>
    </lineage>
</organism>
<evidence type="ECO:0000313" key="1">
    <source>
        <dbReference type="EMBL" id="MBJ3811599.1"/>
    </source>
</evidence>
<proteinExistence type="predicted"/>
<reference evidence="1 2" key="1">
    <citation type="submission" date="2020-12" db="EMBL/GenBank/DDBJ databases">
        <title>Streptomyces typhae sp. nov., a novel endophytic actinomycete isolated from the root of cattail pollen (Typha angustifolia L.).</title>
        <authorList>
            <person name="Peng C."/>
            <person name="Liu C."/>
        </authorList>
    </citation>
    <scope>NUCLEOTIDE SEQUENCE [LARGE SCALE GENOMIC DNA]</scope>
    <source>
        <strain evidence="1 2">JCM 4753</strain>
    </source>
</reference>
<evidence type="ECO:0000313" key="2">
    <source>
        <dbReference type="Proteomes" id="UP000634780"/>
    </source>
</evidence>
<dbReference type="Proteomes" id="UP000634780">
    <property type="component" value="Unassembled WGS sequence"/>
</dbReference>
<accession>A0ABS0XEJ7</accession>
<keyword evidence="2" id="KW-1185">Reference proteome</keyword>
<dbReference type="RefSeq" id="WP_190120035.1">
    <property type="nucleotide sequence ID" value="NZ_BMVR01000020.1"/>
</dbReference>
<name>A0ABS0XEJ7_9ACTN</name>
<dbReference type="EMBL" id="JAEKOZ010000028">
    <property type="protein sequence ID" value="MBJ3811599.1"/>
    <property type="molecule type" value="Genomic_DNA"/>
</dbReference>